<keyword evidence="2" id="KW-0805">Transcription regulation</keyword>
<comment type="similarity">
    <text evidence="1">Belongs to the LysR transcriptional regulatory family.</text>
</comment>
<keyword evidence="4" id="KW-0804">Transcription</keyword>
<dbReference type="Gene3D" id="1.10.10.10">
    <property type="entry name" value="Winged helix-like DNA-binding domain superfamily/Winged helix DNA-binding domain"/>
    <property type="match status" value="1"/>
</dbReference>
<dbReference type="InterPro" id="IPR000847">
    <property type="entry name" value="LysR_HTH_N"/>
</dbReference>
<evidence type="ECO:0000256" key="2">
    <source>
        <dbReference type="ARBA" id="ARBA00023015"/>
    </source>
</evidence>
<dbReference type="Gene3D" id="3.40.190.10">
    <property type="entry name" value="Periplasmic binding protein-like II"/>
    <property type="match status" value="2"/>
</dbReference>
<dbReference type="CDD" id="cd08420">
    <property type="entry name" value="PBP2_CysL_like"/>
    <property type="match status" value="1"/>
</dbReference>
<protein>
    <submittedName>
        <fullName evidence="6">Transcriptional regulator, lysr family</fullName>
    </submittedName>
</protein>
<dbReference type="GO" id="GO:0003700">
    <property type="term" value="F:DNA-binding transcription factor activity"/>
    <property type="evidence" value="ECO:0007669"/>
    <property type="project" value="InterPro"/>
</dbReference>
<evidence type="ECO:0000259" key="5">
    <source>
        <dbReference type="PROSITE" id="PS50931"/>
    </source>
</evidence>
<dbReference type="InterPro" id="IPR047788">
    <property type="entry name" value="LysR-like_Sec_metab"/>
</dbReference>
<dbReference type="Pfam" id="PF03466">
    <property type="entry name" value="LysR_substrate"/>
    <property type="match status" value="1"/>
</dbReference>
<dbReference type="InterPro" id="IPR036388">
    <property type="entry name" value="WH-like_DNA-bd_sf"/>
</dbReference>
<evidence type="ECO:0000256" key="4">
    <source>
        <dbReference type="ARBA" id="ARBA00023163"/>
    </source>
</evidence>
<dbReference type="SUPFAM" id="SSF46785">
    <property type="entry name" value="Winged helix' DNA-binding domain"/>
    <property type="match status" value="1"/>
</dbReference>
<dbReference type="NCBIfam" id="NF040786">
    <property type="entry name" value="LysR_Sec_metab"/>
    <property type="match status" value="1"/>
</dbReference>
<dbReference type="PROSITE" id="PS50931">
    <property type="entry name" value="HTH_LYSR"/>
    <property type="match status" value="1"/>
</dbReference>
<dbReference type="AlphaFoldDB" id="A0A0W8E7W6"/>
<organism evidence="6">
    <name type="scientific">hydrocarbon metagenome</name>
    <dbReference type="NCBI Taxonomy" id="938273"/>
    <lineage>
        <taxon>unclassified sequences</taxon>
        <taxon>metagenomes</taxon>
        <taxon>ecological metagenomes</taxon>
    </lineage>
</organism>
<reference evidence="6" key="1">
    <citation type="journal article" date="2015" name="Proc. Natl. Acad. Sci. U.S.A.">
        <title>Networks of energetic and metabolic interactions define dynamics in microbial communities.</title>
        <authorList>
            <person name="Embree M."/>
            <person name="Liu J.K."/>
            <person name="Al-Bassam M.M."/>
            <person name="Zengler K."/>
        </authorList>
    </citation>
    <scope>NUCLEOTIDE SEQUENCE</scope>
</reference>
<evidence type="ECO:0000313" key="6">
    <source>
        <dbReference type="EMBL" id="KUG04722.1"/>
    </source>
</evidence>
<feature type="domain" description="HTH lysR-type" evidence="5">
    <location>
        <begin position="1"/>
        <end position="58"/>
    </location>
</feature>
<dbReference type="PRINTS" id="PR00039">
    <property type="entry name" value="HTHLYSR"/>
</dbReference>
<evidence type="ECO:0000256" key="1">
    <source>
        <dbReference type="ARBA" id="ARBA00009437"/>
    </source>
</evidence>
<name>A0A0W8E7W6_9ZZZZ</name>
<dbReference type="InterPro" id="IPR005119">
    <property type="entry name" value="LysR_subst-bd"/>
</dbReference>
<gene>
    <name evidence="6" type="ORF">ASZ90_017861</name>
</gene>
<accession>A0A0W8E7W6</accession>
<dbReference type="Pfam" id="PF00126">
    <property type="entry name" value="HTH_1"/>
    <property type="match status" value="1"/>
</dbReference>
<dbReference type="SUPFAM" id="SSF53850">
    <property type="entry name" value="Periplasmic binding protein-like II"/>
    <property type="match status" value="1"/>
</dbReference>
<keyword evidence="3" id="KW-0238">DNA-binding</keyword>
<dbReference type="FunFam" id="1.10.10.10:FF:000001">
    <property type="entry name" value="LysR family transcriptional regulator"/>
    <property type="match status" value="1"/>
</dbReference>
<dbReference type="PANTHER" id="PTHR30126">
    <property type="entry name" value="HTH-TYPE TRANSCRIPTIONAL REGULATOR"/>
    <property type="match status" value="1"/>
</dbReference>
<sequence>MNLNLFKTYVRVVETQNLSRTAVEFGLSQPAITKQIQALEDIYGVLLLERSGRRLKTTEAGEALYNCAREIIKAVEKSESIMEEVVESRKGYISLGASTIPGEYILPILIKNFKDSNPSIRISMDIGDTERIFNKVAERELDLGVVGAWYNNRKVDGFQWLEDQLVIALPDNHRMAVRESVKVSELASERWVFRQKGSGTRKVAEELIIGSGLKMDDINIYMEVGSTEAVLATVEAGMGISMVSDWAIQRLDPHRKIVSVPIADQGARRYFYIIYPHQKKRRKSVVQFMEFLQNLQGNR</sequence>
<dbReference type="PANTHER" id="PTHR30126:SF64">
    <property type="entry name" value="HTH-TYPE TRANSCRIPTIONAL REGULATOR CITR"/>
    <property type="match status" value="1"/>
</dbReference>
<proteinExistence type="inferred from homology"/>
<comment type="caution">
    <text evidence="6">The sequence shown here is derived from an EMBL/GenBank/DDBJ whole genome shotgun (WGS) entry which is preliminary data.</text>
</comment>
<evidence type="ECO:0000256" key="3">
    <source>
        <dbReference type="ARBA" id="ARBA00023125"/>
    </source>
</evidence>
<dbReference type="InterPro" id="IPR036390">
    <property type="entry name" value="WH_DNA-bd_sf"/>
</dbReference>
<dbReference type="EMBL" id="LNQE01001842">
    <property type="protein sequence ID" value="KUG04722.1"/>
    <property type="molecule type" value="Genomic_DNA"/>
</dbReference>
<dbReference type="GO" id="GO:0000976">
    <property type="term" value="F:transcription cis-regulatory region binding"/>
    <property type="evidence" value="ECO:0007669"/>
    <property type="project" value="TreeGrafter"/>
</dbReference>